<feature type="region of interest" description="Disordered" evidence="1">
    <location>
        <begin position="114"/>
        <end position="152"/>
    </location>
</feature>
<sequence length="238" mass="26770">MKKVRNPHQEDLLSRSSIHSLNRLLIMPGYGSGNYKINLVGPSERLAELPGFSRAGSQSGNHRGHDSSTFGTRTIRSTVRTVLLYGGKFVHPHMIRRITLLRCGALISMSAEHSKAELPKSPPSSRVRSATRSLTAKALRSPQWPTRNVPDRRLTSPRTLAQWPHIGTQVRDFRLHCTFGLIIYCQSPPPIPRVPLLSRQRALLRTPWAALRRRRSFHKSVSEKSAKYSPSPVRPLSP</sequence>
<reference evidence="3" key="1">
    <citation type="journal article" date="2017" name="Cell">
        <title>Insights into land plant evolution garnered from the Marchantia polymorpha genome.</title>
        <authorList>
            <person name="Bowman J.L."/>
            <person name="Kohchi T."/>
            <person name="Yamato K.T."/>
            <person name="Jenkins J."/>
            <person name="Shu S."/>
            <person name="Ishizaki K."/>
            <person name="Yamaoka S."/>
            <person name="Nishihama R."/>
            <person name="Nakamura Y."/>
            <person name="Berger F."/>
            <person name="Adam C."/>
            <person name="Aki S.S."/>
            <person name="Althoff F."/>
            <person name="Araki T."/>
            <person name="Arteaga-Vazquez M.A."/>
            <person name="Balasubrmanian S."/>
            <person name="Barry K."/>
            <person name="Bauer D."/>
            <person name="Boehm C.R."/>
            <person name="Briginshaw L."/>
            <person name="Caballero-Perez J."/>
            <person name="Catarino B."/>
            <person name="Chen F."/>
            <person name="Chiyoda S."/>
            <person name="Chovatia M."/>
            <person name="Davies K.M."/>
            <person name="Delmans M."/>
            <person name="Demura T."/>
            <person name="Dierschke T."/>
            <person name="Dolan L."/>
            <person name="Dorantes-Acosta A.E."/>
            <person name="Eklund D.M."/>
            <person name="Florent S.N."/>
            <person name="Flores-Sandoval E."/>
            <person name="Fujiyama A."/>
            <person name="Fukuzawa H."/>
            <person name="Galik B."/>
            <person name="Grimanelli D."/>
            <person name="Grimwood J."/>
            <person name="Grossniklaus U."/>
            <person name="Hamada T."/>
            <person name="Haseloff J."/>
            <person name="Hetherington A.J."/>
            <person name="Higo A."/>
            <person name="Hirakawa Y."/>
            <person name="Hundley H.N."/>
            <person name="Ikeda Y."/>
            <person name="Inoue K."/>
            <person name="Inoue S.I."/>
            <person name="Ishida S."/>
            <person name="Jia Q."/>
            <person name="Kakita M."/>
            <person name="Kanazawa T."/>
            <person name="Kawai Y."/>
            <person name="Kawashima T."/>
            <person name="Kennedy M."/>
            <person name="Kinose K."/>
            <person name="Kinoshita T."/>
            <person name="Kohara Y."/>
            <person name="Koide E."/>
            <person name="Komatsu K."/>
            <person name="Kopischke S."/>
            <person name="Kubo M."/>
            <person name="Kyozuka J."/>
            <person name="Lagercrantz U."/>
            <person name="Lin S.S."/>
            <person name="Lindquist E."/>
            <person name="Lipzen A.M."/>
            <person name="Lu C.W."/>
            <person name="De Luna E."/>
            <person name="Martienssen R.A."/>
            <person name="Minamino N."/>
            <person name="Mizutani M."/>
            <person name="Mizutani M."/>
            <person name="Mochizuki N."/>
            <person name="Monte I."/>
            <person name="Mosher R."/>
            <person name="Nagasaki H."/>
            <person name="Nakagami H."/>
            <person name="Naramoto S."/>
            <person name="Nishitani K."/>
            <person name="Ohtani M."/>
            <person name="Okamoto T."/>
            <person name="Okumura M."/>
            <person name="Phillips J."/>
            <person name="Pollak B."/>
            <person name="Reinders A."/>
            <person name="Rovekamp M."/>
            <person name="Sano R."/>
            <person name="Sawa S."/>
            <person name="Schmid M.W."/>
            <person name="Shirakawa M."/>
            <person name="Solano R."/>
            <person name="Spunde A."/>
            <person name="Suetsugu N."/>
            <person name="Sugano S."/>
            <person name="Sugiyama A."/>
            <person name="Sun R."/>
            <person name="Suzuki Y."/>
            <person name="Takenaka M."/>
            <person name="Takezawa D."/>
            <person name="Tomogane H."/>
            <person name="Tsuzuki M."/>
            <person name="Ueda T."/>
            <person name="Umeda M."/>
            <person name="Ward J.M."/>
            <person name="Watanabe Y."/>
            <person name="Yazaki K."/>
            <person name="Yokoyama R."/>
            <person name="Yoshitake Y."/>
            <person name="Yotsui I."/>
            <person name="Zachgo S."/>
            <person name="Schmutz J."/>
        </authorList>
    </citation>
    <scope>NUCLEOTIDE SEQUENCE [LARGE SCALE GENOMIC DNA]</scope>
    <source>
        <strain evidence="3">Tak-1</strain>
    </source>
</reference>
<feature type="region of interest" description="Disordered" evidence="1">
    <location>
        <begin position="219"/>
        <end position="238"/>
    </location>
</feature>
<feature type="compositionally biased region" description="Polar residues" evidence="1">
    <location>
        <begin position="55"/>
        <end position="70"/>
    </location>
</feature>
<dbReference type="Gramene" id="Mp1g20520.1">
    <property type="protein sequence ID" value="Mp1g20520.1.cds1"/>
    <property type="gene ID" value="Mp1g20520"/>
</dbReference>
<dbReference type="EMBL" id="KZ772673">
    <property type="protein sequence ID" value="PTQ50415.1"/>
    <property type="molecule type" value="Genomic_DNA"/>
</dbReference>
<feature type="region of interest" description="Disordered" evidence="1">
    <location>
        <begin position="51"/>
        <end position="70"/>
    </location>
</feature>
<accession>A0A2R6XWF1</accession>
<evidence type="ECO:0000256" key="1">
    <source>
        <dbReference type="SAM" id="MobiDB-lite"/>
    </source>
</evidence>
<name>A0A2R6XWF1_MARPO</name>
<dbReference type="Proteomes" id="UP000244005">
    <property type="component" value="Unassembled WGS sequence"/>
</dbReference>
<dbReference type="AlphaFoldDB" id="A0A2R6XWF1"/>
<protein>
    <submittedName>
        <fullName evidence="2">Uncharacterized protein</fullName>
    </submittedName>
</protein>
<keyword evidence="3" id="KW-1185">Reference proteome</keyword>
<proteinExistence type="predicted"/>
<evidence type="ECO:0000313" key="2">
    <source>
        <dbReference type="EMBL" id="PTQ50415.1"/>
    </source>
</evidence>
<feature type="compositionally biased region" description="Polar residues" evidence="1">
    <location>
        <begin position="123"/>
        <end position="134"/>
    </location>
</feature>
<organism evidence="2 3">
    <name type="scientific">Marchantia polymorpha</name>
    <name type="common">Common liverwort</name>
    <name type="synonym">Marchantia aquatica</name>
    <dbReference type="NCBI Taxonomy" id="3197"/>
    <lineage>
        <taxon>Eukaryota</taxon>
        <taxon>Viridiplantae</taxon>
        <taxon>Streptophyta</taxon>
        <taxon>Embryophyta</taxon>
        <taxon>Marchantiophyta</taxon>
        <taxon>Marchantiopsida</taxon>
        <taxon>Marchantiidae</taxon>
        <taxon>Marchantiales</taxon>
        <taxon>Marchantiaceae</taxon>
        <taxon>Marchantia</taxon>
    </lineage>
</organism>
<gene>
    <name evidence="2" type="ORF">MARPO_0001s0388</name>
</gene>
<evidence type="ECO:0000313" key="3">
    <source>
        <dbReference type="Proteomes" id="UP000244005"/>
    </source>
</evidence>